<comment type="caution">
    <text evidence="6">The sequence shown here is derived from an EMBL/GenBank/DDBJ whole genome shotgun (WGS) entry which is preliminary data.</text>
</comment>
<dbReference type="Pfam" id="PF00550">
    <property type="entry name" value="PP-binding"/>
    <property type="match status" value="1"/>
</dbReference>
<proteinExistence type="predicted"/>
<dbReference type="InterPro" id="IPR020845">
    <property type="entry name" value="AMP-binding_CS"/>
</dbReference>
<dbReference type="PROSITE" id="PS00455">
    <property type="entry name" value="AMP_BINDING"/>
    <property type="match status" value="1"/>
</dbReference>
<dbReference type="SUPFAM" id="SSF51197">
    <property type="entry name" value="Clavaminate synthase-like"/>
    <property type="match status" value="1"/>
</dbReference>
<dbReference type="InterPro" id="IPR045851">
    <property type="entry name" value="AMP-bd_C_sf"/>
</dbReference>
<evidence type="ECO:0000256" key="3">
    <source>
        <dbReference type="ARBA" id="ARBA00022553"/>
    </source>
</evidence>
<dbReference type="InterPro" id="IPR006162">
    <property type="entry name" value="Ppantetheine_attach_site"/>
</dbReference>
<dbReference type="Gene3D" id="1.10.1200.10">
    <property type="entry name" value="ACP-like"/>
    <property type="match status" value="1"/>
</dbReference>
<dbReference type="CDD" id="cd19531">
    <property type="entry name" value="LCL_NRPS-like"/>
    <property type="match status" value="2"/>
</dbReference>
<dbReference type="InterPro" id="IPR001242">
    <property type="entry name" value="Condensation_dom"/>
</dbReference>
<dbReference type="Gene3D" id="3.30.559.10">
    <property type="entry name" value="Chloramphenicol acetyltransferase-like domain"/>
    <property type="match status" value="2"/>
</dbReference>
<dbReference type="PANTHER" id="PTHR45527:SF1">
    <property type="entry name" value="FATTY ACID SYNTHASE"/>
    <property type="match status" value="1"/>
</dbReference>
<dbReference type="Gene3D" id="3.30.300.30">
    <property type="match status" value="1"/>
</dbReference>
<dbReference type="InterPro" id="IPR009081">
    <property type="entry name" value="PP-bd_ACP"/>
</dbReference>
<dbReference type="SUPFAM" id="SSF52777">
    <property type="entry name" value="CoA-dependent acyltransferases"/>
    <property type="match status" value="4"/>
</dbReference>
<evidence type="ECO:0000256" key="1">
    <source>
        <dbReference type="ARBA" id="ARBA00001957"/>
    </source>
</evidence>
<dbReference type="InterPro" id="IPR000873">
    <property type="entry name" value="AMP-dep_synth/lig_dom"/>
</dbReference>
<name>A0ABT0YRP3_9BURK</name>
<dbReference type="Pfam" id="PF00501">
    <property type="entry name" value="AMP-binding"/>
    <property type="match status" value="1"/>
</dbReference>
<dbReference type="PROSITE" id="PS50075">
    <property type="entry name" value="CARRIER"/>
    <property type="match status" value="1"/>
</dbReference>
<dbReference type="InterPro" id="IPR036736">
    <property type="entry name" value="ACP-like_sf"/>
</dbReference>
<accession>A0ABT0YRP3</accession>
<dbReference type="SUPFAM" id="SSF47336">
    <property type="entry name" value="ACP-like"/>
    <property type="match status" value="1"/>
</dbReference>
<evidence type="ECO:0000256" key="2">
    <source>
        <dbReference type="ARBA" id="ARBA00022450"/>
    </source>
</evidence>
<dbReference type="NCBIfam" id="TIGR01733">
    <property type="entry name" value="AA-adenyl-dom"/>
    <property type="match status" value="1"/>
</dbReference>
<dbReference type="CDD" id="cd17649">
    <property type="entry name" value="A_NRPS_PvdJ-like"/>
    <property type="match status" value="1"/>
</dbReference>
<dbReference type="Gene3D" id="3.40.50.980">
    <property type="match status" value="2"/>
</dbReference>
<keyword evidence="2" id="KW-0596">Phosphopantetheine</keyword>
<dbReference type="SUPFAM" id="SSF56801">
    <property type="entry name" value="Acetyl-CoA synthetase-like"/>
    <property type="match status" value="1"/>
</dbReference>
<feature type="domain" description="Carrier" evidence="5">
    <location>
        <begin position="961"/>
        <end position="1036"/>
    </location>
</feature>
<dbReference type="Pfam" id="PF00668">
    <property type="entry name" value="Condensation"/>
    <property type="match status" value="2"/>
</dbReference>
<keyword evidence="7" id="KW-1185">Reference proteome</keyword>
<evidence type="ECO:0000256" key="4">
    <source>
        <dbReference type="ARBA" id="ARBA00023002"/>
    </source>
</evidence>
<dbReference type="Gene3D" id="2.30.38.10">
    <property type="entry name" value="Luciferase, Domain 3"/>
    <property type="match status" value="1"/>
</dbReference>
<dbReference type="InterPro" id="IPR003819">
    <property type="entry name" value="TauD/TfdA-like"/>
</dbReference>
<dbReference type="InterPro" id="IPR042098">
    <property type="entry name" value="TauD-like_sf"/>
</dbReference>
<evidence type="ECO:0000313" key="6">
    <source>
        <dbReference type="EMBL" id="MCM5681089.1"/>
    </source>
</evidence>
<evidence type="ECO:0000259" key="5">
    <source>
        <dbReference type="PROSITE" id="PS50075"/>
    </source>
</evidence>
<dbReference type="Gene3D" id="3.30.559.30">
    <property type="entry name" value="Nonribosomal peptide synthetase, condensation domain"/>
    <property type="match status" value="2"/>
</dbReference>
<dbReference type="EMBL" id="JAMKFE010000010">
    <property type="protein sequence ID" value="MCM5681089.1"/>
    <property type="molecule type" value="Genomic_DNA"/>
</dbReference>
<dbReference type="InterPro" id="IPR023213">
    <property type="entry name" value="CAT-like_dom_sf"/>
</dbReference>
<protein>
    <submittedName>
        <fullName evidence="6">Amino acid adenylation domain-containing protein</fullName>
    </submittedName>
</protein>
<dbReference type="PANTHER" id="PTHR45527">
    <property type="entry name" value="NONRIBOSOMAL PEPTIDE SYNTHETASE"/>
    <property type="match status" value="1"/>
</dbReference>
<keyword evidence="3" id="KW-0597">Phosphoprotein</keyword>
<reference evidence="6" key="1">
    <citation type="submission" date="2022-05" db="EMBL/GenBank/DDBJ databases">
        <title>Schlegelella sp. nov., isolated from mangrove soil.</title>
        <authorList>
            <person name="Liu Y."/>
            <person name="Ge X."/>
            <person name="Liu W."/>
        </authorList>
    </citation>
    <scope>NUCLEOTIDE SEQUENCE</scope>
    <source>
        <strain evidence="6">S2-27</strain>
    </source>
</reference>
<dbReference type="InterPro" id="IPR025110">
    <property type="entry name" value="AMP-bd_C"/>
</dbReference>
<dbReference type="SMART" id="SM00823">
    <property type="entry name" value="PKS_PP"/>
    <property type="match status" value="1"/>
</dbReference>
<dbReference type="Proteomes" id="UP001165541">
    <property type="component" value="Unassembled WGS sequence"/>
</dbReference>
<dbReference type="InterPro" id="IPR020806">
    <property type="entry name" value="PKS_PP-bd"/>
</dbReference>
<comment type="cofactor">
    <cofactor evidence="1">
        <name>pantetheine 4'-phosphate</name>
        <dbReference type="ChEBI" id="CHEBI:47942"/>
    </cofactor>
</comment>
<keyword evidence="4" id="KW-0560">Oxidoreductase</keyword>
<dbReference type="Pfam" id="PF13193">
    <property type="entry name" value="AMP-binding_C"/>
    <property type="match status" value="1"/>
</dbReference>
<organism evidence="6 7">
    <name type="scientific">Caldimonas mangrovi</name>
    <dbReference type="NCBI Taxonomy" id="2944811"/>
    <lineage>
        <taxon>Bacteria</taxon>
        <taxon>Pseudomonadati</taxon>
        <taxon>Pseudomonadota</taxon>
        <taxon>Betaproteobacteria</taxon>
        <taxon>Burkholderiales</taxon>
        <taxon>Sphaerotilaceae</taxon>
        <taxon>Caldimonas</taxon>
    </lineage>
</organism>
<gene>
    <name evidence="6" type="ORF">M8A51_16305</name>
</gene>
<evidence type="ECO:0000313" key="7">
    <source>
        <dbReference type="Proteomes" id="UP001165541"/>
    </source>
</evidence>
<sequence length="1849" mass="205594">MDRGSTAYHLCGGLVLEGEVDVGALEASFHGVVRRHESLRTVFRATGDGLAEQVMRPDAQLQVARHDLSGLAGGQREARALELARELSEQPFDLEGGPLLRVALLQLQPQEHRLVVVMHHIVSDGWSMQLFVDEFAACYRALCRGEPVRLAELPIQYADYAVWQRQWLQAGERERQLGYWRGQLGQEHPVLALPSDQPRHPQGRYRGARHRVSLPQPLCEQLRRSARGEGVTVFMLLLSGLHALLHRYTGQRDIRIGVPIANRQRVETEGVIGFFVNTQVLRAQLQPRQSLGQLLEQVREAALGAQAHQDLPFEQLVEALQPERSLGHHPLFQVMFNHVRQDRRALEQLPGLQIRDWELGEQAAQFELSVDTLEQADGRIEATFHYAAELFEPATIERLAQHYLRLVQQLCERPQQAIGDVVLLDAPEQALLQQWGQGGPAPAPAQPVHRLIEQQVQRTPGAMAVVYGDEQLSYAELNRRANRLAHRLIGLGVGPEVRVGLALERSVEMVVALLAVLKAGGAYVPLDPQYPAERLQWMVHDSGVALLLTQAGLRGQLQLPPQLRVLEIDREPLHEQPRQDLQNPNPLLHGEHLAYVIYTSGSTGRPKGIAIPHHALASHTQVAIGYFGLTPDDRMLLFSTINFDGFVEQLFPPLCAGAGIVLRGPLLWDSETFHRALIEHRITIADLTTAYWFMLVQDFARRGPRDYGALRQMQATGEAMPPEGIQAWRDAGLGHVKLLNTYGPTETTVTATRFACMPCVSGVLPTPANMPIGTPLAGRRLHVLDETLQPVPRGVAGELCIGGRLLAHGYVNRAALTAERFIADPFEPGGRLYRTGDLVRWRNDGQIEYLGRIDHQVKIRGFRIELGEVEAQLLAQPGVREAVAVAQPGAGGPRLVGYVSPRPGIQLQPHQLRDALGSALPEYMVPAVVMVLDALPLNPNGKIDRKALPEPPAQDSCGDEAPQGEDELALAGLWRQLLGVERVGRNDNFFALGGHSLLAAQLSSRARQVLRRELPLRAVFENPNLRKLAECLQAPDGASADTELHPVPRLPAMPVAPIQRRLWLVDRLADPGERAAYVMATALRLTGEIDTERLGTALNAMVDRHEVLRTCYPETSEGEPVAHILGRVRIEMPVIDLSTASGDAQAARLRQVLAQHAQSSFDLAQGPLLRAALVRLSPRQHVLALAVHHIVFDGWSEAVFIREFCHIHAALAQNARPALPPLRVQYSDYAAWHSERLQEAAGRKLAEFWRDELAGAPLRSTLPPDSGAAGSAGEAHAWRSIVAPALARRIADVAGQHGATPFQLLLAAFLVLMHRQAQQDDLVIGTDVAGRGHPDLEPLIGFFVNVVPLRSRWAPQLNFTEWLQIVREHALAALDHAELPFDRIVDAAATPRDRGRSPLVQVLFVLQNVPQARFELPGLSVEQQPQPVTHAKFDLAVFVGEGSDGLGIEWVYASARHRPQTVERLAAAWTALLQQIVDTPNEALHRLVVPSFQEPSMIRQDVPKLDKLAKLQKLKKPVGATAESLVKTSALRPGADFPLVIEPAQPDLDPVAWARGHSRQIEDLLGRHAGLLFRNFGLRTPQEFEAFAEAVEPGLYGSYGDLPKKEGGRNTYRSTPYPEREMILFHNESSHLERWPRKQWFFCELPSPVGGATPIVDCREMLRRLPADLAERFERKELLYVRTFTPGLDVSWQEFFKTPHREEVEQRLAAAGIEYRWLGDDELQTRTRCPAVITHPVTGDRSFFNQVQLHHVSCLQPEVRRDLLSLVGIERMPRQVYFGDGSPIDDETMARVGRLYEECAVRFDWRQGDVVMLDNMLAAHARDPYEGPRKIVVAMGAMVERSALGRAKE</sequence>
<dbReference type="Gene3D" id="3.60.130.10">
    <property type="entry name" value="Clavaminate synthase-like"/>
    <property type="match status" value="1"/>
</dbReference>
<dbReference type="InterPro" id="IPR010071">
    <property type="entry name" value="AA_adenyl_dom"/>
</dbReference>
<dbReference type="Pfam" id="PF02668">
    <property type="entry name" value="TauD"/>
    <property type="match status" value="1"/>
</dbReference>
<dbReference type="PROSITE" id="PS00012">
    <property type="entry name" value="PHOSPHOPANTETHEINE"/>
    <property type="match status" value="1"/>
</dbReference>